<proteinExistence type="predicted"/>
<dbReference type="PANTHER" id="PTHR47894">
    <property type="entry name" value="HTH-TYPE TRANSCRIPTIONAL REGULATOR GADX"/>
    <property type="match status" value="1"/>
</dbReference>
<dbReference type="SUPFAM" id="SSF46689">
    <property type="entry name" value="Homeodomain-like"/>
    <property type="match status" value="1"/>
</dbReference>
<comment type="caution">
    <text evidence="5">The sequence shown here is derived from an EMBL/GenBank/DDBJ whole genome shotgun (WGS) entry which is preliminary data.</text>
</comment>
<gene>
    <name evidence="5" type="ORF">GCM10008090_34480</name>
</gene>
<dbReference type="InterPro" id="IPR032687">
    <property type="entry name" value="AraC-type_N"/>
</dbReference>
<evidence type="ECO:0000259" key="4">
    <source>
        <dbReference type="PROSITE" id="PS01124"/>
    </source>
</evidence>
<feature type="domain" description="HTH araC/xylS-type" evidence="4">
    <location>
        <begin position="235"/>
        <end position="335"/>
    </location>
</feature>
<dbReference type="GO" id="GO:0005829">
    <property type="term" value="C:cytosol"/>
    <property type="evidence" value="ECO:0007669"/>
    <property type="project" value="TreeGrafter"/>
</dbReference>
<keyword evidence="2" id="KW-0238">DNA-binding</keyword>
<dbReference type="Gene3D" id="1.10.10.60">
    <property type="entry name" value="Homeodomain-like"/>
    <property type="match status" value="1"/>
</dbReference>
<dbReference type="PROSITE" id="PS01124">
    <property type="entry name" value="HTH_ARAC_FAMILY_2"/>
    <property type="match status" value="1"/>
</dbReference>
<dbReference type="SMART" id="SM00342">
    <property type="entry name" value="HTH_ARAC"/>
    <property type="match status" value="1"/>
</dbReference>
<evidence type="ECO:0000256" key="3">
    <source>
        <dbReference type="ARBA" id="ARBA00023163"/>
    </source>
</evidence>
<dbReference type="Proteomes" id="UP000614811">
    <property type="component" value="Unassembled WGS sequence"/>
</dbReference>
<accession>A0A918S384</accession>
<evidence type="ECO:0000256" key="1">
    <source>
        <dbReference type="ARBA" id="ARBA00023015"/>
    </source>
</evidence>
<dbReference type="GO" id="GO:0003700">
    <property type="term" value="F:DNA-binding transcription factor activity"/>
    <property type="evidence" value="ECO:0007669"/>
    <property type="project" value="InterPro"/>
</dbReference>
<dbReference type="InterPro" id="IPR020449">
    <property type="entry name" value="Tscrpt_reg_AraC-type_HTH"/>
</dbReference>
<dbReference type="AlphaFoldDB" id="A0A918S384"/>
<evidence type="ECO:0000313" key="5">
    <source>
        <dbReference type="EMBL" id="GHA21662.1"/>
    </source>
</evidence>
<dbReference type="PRINTS" id="PR00032">
    <property type="entry name" value="HTHARAC"/>
</dbReference>
<keyword evidence="3" id="KW-0804">Transcription</keyword>
<dbReference type="Pfam" id="PF12833">
    <property type="entry name" value="HTH_18"/>
    <property type="match status" value="1"/>
</dbReference>
<dbReference type="InterPro" id="IPR018060">
    <property type="entry name" value="HTH_AraC"/>
</dbReference>
<protein>
    <submittedName>
        <fullName evidence="5">Transcriptional regulator</fullName>
    </submittedName>
</protein>
<evidence type="ECO:0000313" key="6">
    <source>
        <dbReference type="Proteomes" id="UP000614811"/>
    </source>
</evidence>
<dbReference type="RefSeq" id="WP_189402960.1">
    <property type="nucleotide sequence ID" value="NZ_BMXA01000010.1"/>
</dbReference>
<evidence type="ECO:0000256" key="2">
    <source>
        <dbReference type="ARBA" id="ARBA00023125"/>
    </source>
</evidence>
<organism evidence="5 6">
    <name type="scientific">Arenicella chitinivorans</name>
    <dbReference type="NCBI Taxonomy" id="1329800"/>
    <lineage>
        <taxon>Bacteria</taxon>
        <taxon>Pseudomonadati</taxon>
        <taxon>Pseudomonadota</taxon>
        <taxon>Gammaproteobacteria</taxon>
        <taxon>Arenicellales</taxon>
        <taxon>Arenicellaceae</taxon>
        <taxon>Arenicella</taxon>
    </lineage>
</organism>
<dbReference type="PANTHER" id="PTHR47894:SF1">
    <property type="entry name" value="HTH-TYPE TRANSCRIPTIONAL REGULATOR VQSM"/>
    <property type="match status" value="1"/>
</dbReference>
<reference evidence="5" key="1">
    <citation type="journal article" date="2014" name="Int. J. Syst. Evol. Microbiol.">
        <title>Complete genome sequence of Corynebacterium casei LMG S-19264T (=DSM 44701T), isolated from a smear-ripened cheese.</title>
        <authorList>
            <consortium name="US DOE Joint Genome Institute (JGI-PGF)"/>
            <person name="Walter F."/>
            <person name="Albersmeier A."/>
            <person name="Kalinowski J."/>
            <person name="Ruckert C."/>
        </authorList>
    </citation>
    <scope>NUCLEOTIDE SEQUENCE</scope>
    <source>
        <strain evidence="5">KCTC 12711</strain>
    </source>
</reference>
<keyword evidence="6" id="KW-1185">Reference proteome</keyword>
<dbReference type="GO" id="GO:0000976">
    <property type="term" value="F:transcription cis-regulatory region binding"/>
    <property type="evidence" value="ECO:0007669"/>
    <property type="project" value="TreeGrafter"/>
</dbReference>
<name>A0A918S384_9GAMM</name>
<dbReference type="InterPro" id="IPR009057">
    <property type="entry name" value="Homeodomain-like_sf"/>
</dbReference>
<dbReference type="Pfam" id="PF12625">
    <property type="entry name" value="Arabinose_bd"/>
    <property type="match status" value="1"/>
</dbReference>
<keyword evidence="1" id="KW-0805">Transcription regulation</keyword>
<dbReference type="EMBL" id="BMXA01000010">
    <property type="protein sequence ID" value="GHA21662.1"/>
    <property type="molecule type" value="Genomic_DNA"/>
</dbReference>
<sequence>MKDATIDTCFVSMLLEGAQRQGLECDQLLLRNGISRLALDKPGTQVSLRSFAAFAIEVMKLLDDECLGLTSQKQPLGSFNMMCRASISARNIHRSLRRSAKFWNLFKNAYHHQVQVEDETVSYILQPLSGKEPINNYMAEAILSSVHRFHCWLGGQFIPLDAVQFVHTEPSYSDQYRPLFYGAPVSYQGEDSRICFPRRHLELEIVQTPETLDTYLKGTNLSLLYQPKNYRVIGDQVRQWLERHIKQGNYRATLKEAASHFQMSQQVLHRRLQAEDLSFKEIKMQTRRDIAIGLIFENKVKIEEIATRVGFSEPSAFIRAFKAWTGYTPLAYRQNHR</sequence>
<reference evidence="5" key="2">
    <citation type="submission" date="2020-09" db="EMBL/GenBank/DDBJ databases">
        <authorList>
            <person name="Sun Q."/>
            <person name="Kim S."/>
        </authorList>
    </citation>
    <scope>NUCLEOTIDE SEQUENCE</scope>
    <source>
        <strain evidence="5">KCTC 12711</strain>
    </source>
</reference>